<feature type="domain" description="PKS/mFAS DH" evidence="12">
    <location>
        <begin position="938"/>
        <end position="1259"/>
    </location>
</feature>
<dbReference type="Gene3D" id="3.40.50.720">
    <property type="entry name" value="NAD(P)-binding Rossmann-like Domain"/>
    <property type="match status" value="2"/>
</dbReference>
<dbReference type="OrthoDB" id="329835at2759"/>
<dbReference type="InterPro" id="IPR050091">
    <property type="entry name" value="PKS_NRPS_Biosynth_Enz"/>
</dbReference>
<dbReference type="EMBL" id="KQ964249">
    <property type="protein sequence ID" value="KXJ92221.1"/>
    <property type="molecule type" value="Genomic_DNA"/>
</dbReference>
<dbReference type="InterPro" id="IPR009081">
    <property type="entry name" value="PP-bd_ACP"/>
</dbReference>
<dbReference type="SMART" id="SM00823">
    <property type="entry name" value="PKS_PP"/>
    <property type="match status" value="1"/>
</dbReference>
<protein>
    <submittedName>
        <fullName evidence="13">Polyketide synthase</fullName>
    </submittedName>
</protein>
<gene>
    <name evidence="13" type="ORF">Micbo1qcDRAFT_224372</name>
</gene>
<evidence type="ECO:0000256" key="6">
    <source>
        <dbReference type="ARBA" id="ARBA00023268"/>
    </source>
</evidence>
<dbReference type="SMART" id="SM00826">
    <property type="entry name" value="PKS_DH"/>
    <property type="match status" value="1"/>
</dbReference>
<dbReference type="PROSITE" id="PS00606">
    <property type="entry name" value="KS3_1"/>
    <property type="match status" value="1"/>
</dbReference>
<dbReference type="InterPro" id="IPR042104">
    <property type="entry name" value="PKS_dehydratase_sf"/>
</dbReference>
<keyword evidence="14" id="KW-1185">Reference proteome</keyword>
<feature type="active site" description="Proton donor; for dehydratase activity" evidence="8">
    <location>
        <position position="1166"/>
    </location>
</feature>
<dbReference type="InterPro" id="IPR014031">
    <property type="entry name" value="Ketoacyl_synth_C"/>
</dbReference>
<dbReference type="SUPFAM" id="SSF53901">
    <property type="entry name" value="Thiolase-like"/>
    <property type="match status" value="1"/>
</dbReference>
<dbReference type="SMART" id="SM00825">
    <property type="entry name" value="PKS_KS"/>
    <property type="match status" value="1"/>
</dbReference>
<evidence type="ECO:0000256" key="7">
    <source>
        <dbReference type="ARBA" id="ARBA00023315"/>
    </source>
</evidence>
<dbReference type="PROSITE" id="PS00012">
    <property type="entry name" value="PHOSPHOPANTETHEINE"/>
    <property type="match status" value="1"/>
</dbReference>
<evidence type="ECO:0000256" key="8">
    <source>
        <dbReference type="PROSITE-ProRule" id="PRU01363"/>
    </source>
</evidence>
<dbReference type="SUPFAM" id="SSF55048">
    <property type="entry name" value="Probable ACP-binding domain of malonyl-CoA ACP transacylase"/>
    <property type="match status" value="1"/>
</dbReference>
<dbReference type="SUPFAM" id="SSF53335">
    <property type="entry name" value="S-adenosyl-L-methionine-dependent methyltransferases"/>
    <property type="match status" value="1"/>
</dbReference>
<dbReference type="InterPro" id="IPR014030">
    <property type="entry name" value="Ketoacyl_synth_N"/>
</dbReference>
<dbReference type="InterPro" id="IPR020841">
    <property type="entry name" value="PKS_Beta-ketoAc_synthase_dom"/>
</dbReference>
<dbReference type="Pfam" id="PF00107">
    <property type="entry name" value="ADH_zinc_N"/>
    <property type="match status" value="1"/>
</dbReference>
<evidence type="ECO:0000256" key="4">
    <source>
        <dbReference type="ARBA" id="ARBA00022857"/>
    </source>
</evidence>
<reference evidence="14" key="1">
    <citation type="submission" date="2016-02" db="EMBL/GenBank/DDBJ databases">
        <title>Draft genome sequence of Microdochium bolleyi, a fungal endophyte of beachgrass.</title>
        <authorList>
            <consortium name="DOE Joint Genome Institute"/>
            <person name="David A.S."/>
            <person name="May G."/>
            <person name="Haridas S."/>
            <person name="Lim J."/>
            <person name="Wang M."/>
            <person name="Labutti K."/>
            <person name="Lipzen A."/>
            <person name="Barry K."/>
            <person name="Grigoriev I.V."/>
        </authorList>
    </citation>
    <scope>NUCLEOTIDE SEQUENCE [LARGE SCALE GENOMIC DNA]</scope>
    <source>
        <strain evidence="14">J235TASD1</strain>
    </source>
</reference>
<dbReference type="Gene3D" id="3.40.47.10">
    <property type="match status" value="1"/>
</dbReference>
<dbReference type="Pfam" id="PF00698">
    <property type="entry name" value="Acyl_transf_1"/>
    <property type="match status" value="1"/>
</dbReference>
<feature type="region of interest" description="Disordered" evidence="9">
    <location>
        <begin position="424"/>
        <end position="446"/>
    </location>
</feature>
<dbReference type="CDD" id="cd05195">
    <property type="entry name" value="enoyl_red"/>
    <property type="match status" value="1"/>
</dbReference>
<dbReference type="Gene3D" id="3.30.70.3290">
    <property type="match status" value="1"/>
</dbReference>
<name>A0A136J4U9_9PEZI</name>
<dbReference type="InterPro" id="IPR057326">
    <property type="entry name" value="KR_dom"/>
</dbReference>
<keyword evidence="5" id="KW-0560">Oxidoreductase</keyword>
<feature type="region of interest" description="C-terminal hotdog fold" evidence="8">
    <location>
        <begin position="1097"/>
        <end position="1259"/>
    </location>
</feature>
<dbReference type="Pfam" id="PF08240">
    <property type="entry name" value="ADH_N"/>
    <property type="match status" value="1"/>
</dbReference>
<feature type="region of interest" description="N-terminal hotdog fold" evidence="8">
    <location>
        <begin position="938"/>
        <end position="1076"/>
    </location>
</feature>
<keyword evidence="7" id="KW-0012">Acyltransferase</keyword>
<accession>A0A136J4U9</accession>
<evidence type="ECO:0000259" key="10">
    <source>
        <dbReference type="PROSITE" id="PS50075"/>
    </source>
</evidence>
<evidence type="ECO:0000256" key="5">
    <source>
        <dbReference type="ARBA" id="ARBA00023002"/>
    </source>
</evidence>
<keyword evidence="3" id="KW-0808">Transferase</keyword>
<dbReference type="InterPro" id="IPR020806">
    <property type="entry name" value="PKS_PP-bd"/>
</dbReference>
<dbReference type="InterPro" id="IPR049552">
    <property type="entry name" value="PKS_DH_N"/>
</dbReference>
<dbReference type="SUPFAM" id="SSF47336">
    <property type="entry name" value="ACP-like"/>
    <property type="match status" value="1"/>
</dbReference>
<sequence>MSQRPPLAVVGYAYRAPGVGRKGLFEFLEQGKSAWSKVPEDRFNHAAYYHPEHSKPGFISSKGGHFLPDDLYAFDPAFFNIKADEARSMDPQHRLLLECAYEAAESAGLTLRSLMGANIGVFAAGDKSEYYNSEAQDLSTSSIFTATGINPCMFSNRLSYFFGLTGPSVTVDAACASSSYAIHLACQSILAGECSAAFVGGAKTLNGPNQWIELDTMGTLSAEGKCFSYDARASGFGRGEGAACIIIKPMSDAMACGDPVRSVILNSAANHSGRTQGISMPGRKSQEALLARLHHEVGCDPHLTTYVEGHGTGTPVGDPIEAGSIVSVLASRRSSSNPLYIGSVKSNLGHIENASGLISLIKCIMMLENETLLPNTNFTEFNPKIEGSERLQVPVQSMAWPVGAEKRICMSNFVHANGTATATANGDTNGHSNGHTNGNGNGHAKVTGDATSERLLVFSAKSQTSLHTYMSSFKTWLQHESNSASFFENLSFTLGQRRSQHSHRHAVSADSTESLRRILESVPVGTSHGVTKAPVLAFIFTGQGAQYAQMASGLQMFDVFKQTMADAEKTLLKLGATWQLQDELLKPQVLSRIDDAEISQPVCTAVQLALIALLRSWGVIPAAVLGHSSGEIAAAYAAGFISFEASLAIAYFRGLAASRVLAHDGVKGAMLAVGASPEEAEKLFPPANSGDAQVGYATIAAVNSPESVTISGDISAIDYIHERAEEQGLFVRRLKVGVAYHSKHMDHVSASYLEAIEPFCSSGATKNVRTSEIAFISSVTGEIETSAPSQAAYWVRNLLQPVLYSQAVQSLFSSPKGESLVQTPDVVIEVGPHAALQNPTKYVLDRVKPTHGGVASQPSVQYLPSLVRGKDASKSMVDLAGKLFVKGAEIDLEAINRTRGSRVSVLHDLPPYEWNKASRYLHRPRVGTTKLFGGQAYHKLLGWQSPYTEGAEHAFRNVFTLDDLPWIRDHVVGGNTLFPFTGFVSLAVEALKVVLRCAGGVEKPLGGFVLREFHVTSSLKIEEDQSVDMTTKLRPAEAGSRASSSTAWSFEILSWTEAGGWERHAYGVIEGETDSDKAMSKSLAVQAGLKTLGDGSLRQLNADHEYELLQENYKVCYGPAFRTAVDFWLAPDVMVHTMVVRGIEPSTFMPDSPQHSLVTADPPTLDAIMHSFGALQKGSGPRATIVPSYCREWRISNDIAATTGQRLSVVSRCLSHDPKSGNMEMDFVVFDVGSSAAGPKAVAEIGPLKFQCIARPDPSELCLPDTFVSKNIPYLDLMDGAELVRAIERDQPADVDVLESEISHRRDLDQAALHYISLALKEDYSDRGAAPDHLVGFSDWAEGILTRYPADNSLDKDALLSRVASSNATGELVCSVGRQLPSILRGEKQALEVMLENGLLWRTYAENVAGIRANVALAGYLQRLLAVHPDLKILEMGAGTASATLPVLQAIEKGVEGAEPTFTYTFTDISSGFFDNAREKLSSWSDRMNYKKLDISQDPATQGFSAQSYDVILASNVLHATPDILATLHNVGNLLRPGGKLVLMEGVVSPPPSFIPYALLPGWWLFEDDFRIDGPLLTKDSWDTALKTTGFSGVEGSVDDYPGRPEQLFSALWSTKLPPAQTAAQLEGSQGQPETVTQSIIYRCSDSDAQCLQFAEELSVQLKDSTGKLPTMLPITEACIDSPCALIPIIIDGKQESIFGSAMTPEVYQKLKDILVNNPDILWVLPQGGHPDSSMIKGLLRTLRLELPSSRLVLLEAPLDSHGTAAVEQLLDQYRQGSPSKLHLEQEYVLIDNILHVPRVLLAADKRETFAIEAGLPVKTNQPLGQDKDKQERSLEATIEAVGSPDSVYFQHSDVLKNAHNLAPDQIIVEVEAAGLNFIDLLTVLGSLAWSPLGLEGVGTVRQVGSSVKGLCVGDRVIYAVDKAGMGTHVRMQREYAHAIPSGMAAGDAASMPIAFSTAILTLLEVGRLRKDDSVLIHCASGATGQALLQIAQNQGCTDIFVTAGTPEKRAFLAETYGIPADHIFSSRNGDFKLEILAATSNSGVDVIVNCLSGSLLQQTWDLVADGGRFLEIGKKDLLDNSHLSMRHFLRNVSFSGIDLRRTIATQPKAVQRYLSTIVRMLAEGAITPIRPVTLLPASRLTEGLRKLQGGKNIGKVVITFTKDDVVLAESPSALKIAAASVANSHQAASLLRHDGTYVIAGGTGGIGRALVPWMVEMGAKSVVMLGRSALSNPRVKAILKQFDGTDVVVRAIPCDVGSADDMNRAVEAIKDLPRVCGVVHSAIALRDSFFSNLSYDDWQATAKSRIQGAWNLNDFFPDLDFFVSFSGMTGITGNAGQSVYTGTSTFLEAFVDHRHQRGHPATVIHLPPVSGIGLVAETNLIQRLRSTIGAVLRGTEVLTLVEAAILGSSAGLAADGKHLSWSLVPGSEVATLPWEHFNPLSAMSRRRHAASSLRGGSASGSPDGLAVLMSALSDKVSAMTAIERSEITPDRSLLDYGLDSLISLELRNWIRRNFDIDMGVKDINSSADLRVVAGRIQERMKKE</sequence>
<evidence type="ECO:0000256" key="1">
    <source>
        <dbReference type="ARBA" id="ARBA00022450"/>
    </source>
</evidence>
<dbReference type="InterPro" id="IPR036291">
    <property type="entry name" value="NAD(P)-bd_dom_sf"/>
</dbReference>
<keyword evidence="2" id="KW-0597">Phosphoprotein</keyword>
<dbReference type="PANTHER" id="PTHR43775">
    <property type="entry name" value="FATTY ACID SYNTHASE"/>
    <property type="match status" value="1"/>
</dbReference>
<dbReference type="Pfam" id="PF22621">
    <property type="entry name" value="CurL-like_PKS_C"/>
    <property type="match status" value="1"/>
</dbReference>
<dbReference type="SMART" id="SM00822">
    <property type="entry name" value="PKS_KR"/>
    <property type="match status" value="1"/>
</dbReference>
<dbReference type="Gene3D" id="3.40.50.150">
    <property type="entry name" value="Vaccinia Virus protein VP39"/>
    <property type="match status" value="1"/>
</dbReference>
<dbReference type="InterPro" id="IPR006162">
    <property type="entry name" value="Ppantetheine_attach_site"/>
</dbReference>
<dbReference type="InParanoid" id="A0A136J4U9"/>
<dbReference type="PROSITE" id="PS52019">
    <property type="entry name" value="PKS_MFAS_DH"/>
    <property type="match status" value="1"/>
</dbReference>
<dbReference type="PANTHER" id="PTHR43775:SF29">
    <property type="entry name" value="ASPERFURANONE POLYKETIDE SYNTHASE AFOG-RELATED"/>
    <property type="match status" value="1"/>
</dbReference>
<feature type="compositionally biased region" description="Low complexity" evidence="9">
    <location>
        <begin position="424"/>
        <end position="438"/>
    </location>
</feature>
<dbReference type="InterPro" id="IPR013154">
    <property type="entry name" value="ADH-like_N"/>
</dbReference>
<dbReference type="Pfam" id="PF21089">
    <property type="entry name" value="PKS_DH_N"/>
    <property type="match status" value="1"/>
</dbReference>
<evidence type="ECO:0000259" key="11">
    <source>
        <dbReference type="PROSITE" id="PS52004"/>
    </source>
</evidence>
<dbReference type="InterPro" id="IPR013217">
    <property type="entry name" value="Methyltransf_12"/>
</dbReference>
<dbReference type="InterPro" id="IPR013968">
    <property type="entry name" value="PKS_KR"/>
</dbReference>
<dbReference type="STRING" id="196109.A0A136J4U9"/>
<dbReference type="Gene3D" id="3.90.180.10">
    <property type="entry name" value="Medium-chain alcohol dehydrogenases, catalytic domain"/>
    <property type="match status" value="1"/>
</dbReference>
<dbReference type="GO" id="GO:0044550">
    <property type="term" value="P:secondary metabolite biosynthetic process"/>
    <property type="evidence" value="ECO:0007669"/>
    <property type="project" value="UniProtKB-ARBA"/>
</dbReference>
<evidence type="ECO:0000256" key="2">
    <source>
        <dbReference type="ARBA" id="ARBA00022553"/>
    </source>
</evidence>
<dbReference type="InterPro" id="IPR011032">
    <property type="entry name" value="GroES-like_sf"/>
</dbReference>
<dbReference type="InterPro" id="IPR020843">
    <property type="entry name" value="ER"/>
</dbReference>
<dbReference type="InterPro" id="IPR001227">
    <property type="entry name" value="Ac_transferase_dom_sf"/>
</dbReference>
<keyword evidence="1" id="KW-0596">Phosphopantetheine</keyword>
<dbReference type="Gene3D" id="3.40.366.10">
    <property type="entry name" value="Malonyl-Coenzyme A Acyl Carrier Protein, domain 2"/>
    <property type="match status" value="1"/>
</dbReference>
<dbReference type="PROSITE" id="PS52004">
    <property type="entry name" value="KS3_2"/>
    <property type="match status" value="1"/>
</dbReference>
<dbReference type="PROSITE" id="PS50075">
    <property type="entry name" value="CARRIER"/>
    <property type="match status" value="1"/>
</dbReference>
<dbReference type="SUPFAM" id="SSF50129">
    <property type="entry name" value="GroES-like"/>
    <property type="match status" value="1"/>
</dbReference>
<dbReference type="SUPFAM" id="SSF51735">
    <property type="entry name" value="NAD(P)-binding Rossmann-fold domains"/>
    <property type="match status" value="2"/>
</dbReference>
<dbReference type="Gene3D" id="3.10.129.110">
    <property type="entry name" value="Polyketide synthase dehydratase"/>
    <property type="match status" value="1"/>
</dbReference>
<evidence type="ECO:0000259" key="12">
    <source>
        <dbReference type="PROSITE" id="PS52019"/>
    </source>
</evidence>
<evidence type="ECO:0000313" key="13">
    <source>
        <dbReference type="EMBL" id="KXJ92221.1"/>
    </source>
</evidence>
<dbReference type="SMART" id="SM00827">
    <property type="entry name" value="PKS_AT"/>
    <property type="match status" value="1"/>
</dbReference>
<dbReference type="Proteomes" id="UP000070501">
    <property type="component" value="Unassembled WGS sequence"/>
</dbReference>
<dbReference type="CDD" id="cd00833">
    <property type="entry name" value="PKS"/>
    <property type="match status" value="1"/>
</dbReference>
<dbReference type="GO" id="GO:0006633">
    <property type="term" value="P:fatty acid biosynthetic process"/>
    <property type="evidence" value="ECO:0007669"/>
    <property type="project" value="InterPro"/>
</dbReference>
<dbReference type="Pfam" id="PF00109">
    <property type="entry name" value="ketoacyl-synt"/>
    <property type="match status" value="1"/>
</dbReference>
<dbReference type="InterPro" id="IPR036736">
    <property type="entry name" value="ACP-like_sf"/>
</dbReference>
<evidence type="ECO:0000256" key="9">
    <source>
        <dbReference type="SAM" id="MobiDB-lite"/>
    </source>
</evidence>
<feature type="domain" description="Carrier" evidence="10">
    <location>
        <begin position="2464"/>
        <end position="2541"/>
    </location>
</feature>
<dbReference type="Pfam" id="PF08659">
    <property type="entry name" value="KR"/>
    <property type="match status" value="1"/>
</dbReference>
<dbReference type="InterPro" id="IPR016039">
    <property type="entry name" value="Thiolase-like"/>
</dbReference>
<feature type="domain" description="Ketosynthase family 3 (KS3)" evidence="11">
    <location>
        <begin position="4"/>
        <end position="426"/>
    </location>
</feature>
<dbReference type="InterPro" id="IPR049900">
    <property type="entry name" value="PKS_mFAS_DH"/>
</dbReference>
<dbReference type="InterPro" id="IPR016036">
    <property type="entry name" value="Malonyl_transacylase_ACP-bd"/>
</dbReference>
<dbReference type="InterPro" id="IPR029063">
    <property type="entry name" value="SAM-dependent_MTases_sf"/>
</dbReference>
<dbReference type="GO" id="GO:0031177">
    <property type="term" value="F:phosphopantetheine binding"/>
    <property type="evidence" value="ECO:0007669"/>
    <property type="project" value="InterPro"/>
</dbReference>
<dbReference type="Pfam" id="PF00550">
    <property type="entry name" value="PP-binding"/>
    <property type="match status" value="1"/>
</dbReference>
<dbReference type="InterPro" id="IPR014043">
    <property type="entry name" value="Acyl_transferase_dom"/>
</dbReference>
<dbReference type="InterPro" id="IPR013149">
    <property type="entry name" value="ADH-like_C"/>
</dbReference>
<dbReference type="Gene3D" id="1.10.1200.10">
    <property type="entry name" value="ACP-like"/>
    <property type="match status" value="1"/>
</dbReference>
<dbReference type="SMART" id="SM00829">
    <property type="entry name" value="PKS_ER"/>
    <property type="match status" value="1"/>
</dbReference>
<dbReference type="Pfam" id="PF08242">
    <property type="entry name" value="Methyltransf_12"/>
    <property type="match status" value="1"/>
</dbReference>
<dbReference type="CDD" id="cd02440">
    <property type="entry name" value="AdoMet_MTases"/>
    <property type="match status" value="1"/>
</dbReference>
<evidence type="ECO:0000256" key="3">
    <source>
        <dbReference type="ARBA" id="ARBA00022679"/>
    </source>
</evidence>
<keyword evidence="6" id="KW-0511">Multifunctional enzyme</keyword>
<dbReference type="InterPro" id="IPR020807">
    <property type="entry name" value="PKS_DH"/>
</dbReference>
<keyword evidence="4" id="KW-0521">NADP</keyword>
<dbReference type="GO" id="GO:0016491">
    <property type="term" value="F:oxidoreductase activity"/>
    <property type="evidence" value="ECO:0007669"/>
    <property type="project" value="UniProtKB-KW"/>
</dbReference>
<feature type="active site" description="Proton acceptor; for dehydratase activity" evidence="8">
    <location>
        <position position="970"/>
    </location>
</feature>
<dbReference type="GO" id="GO:0004315">
    <property type="term" value="F:3-oxoacyl-[acyl-carrier-protein] synthase activity"/>
    <property type="evidence" value="ECO:0007669"/>
    <property type="project" value="InterPro"/>
</dbReference>
<organism evidence="13 14">
    <name type="scientific">Microdochium bolleyi</name>
    <dbReference type="NCBI Taxonomy" id="196109"/>
    <lineage>
        <taxon>Eukaryota</taxon>
        <taxon>Fungi</taxon>
        <taxon>Dikarya</taxon>
        <taxon>Ascomycota</taxon>
        <taxon>Pezizomycotina</taxon>
        <taxon>Sordariomycetes</taxon>
        <taxon>Xylariomycetidae</taxon>
        <taxon>Xylariales</taxon>
        <taxon>Microdochiaceae</taxon>
        <taxon>Microdochium</taxon>
    </lineage>
</organism>
<dbReference type="InterPro" id="IPR016035">
    <property type="entry name" value="Acyl_Trfase/lysoPLipase"/>
</dbReference>
<dbReference type="Pfam" id="PF02801">
    <property type="entry name" value="Ketoacyl-synt_C"/>
    <property type="match status" value="1"/>
</dbReference>
<proteinExistence type="predicted"/>
<dbReference type="InterPro" id="IPR018201">
    <property type="entry name" value="Ketoacyl_synth_AS"/>
</dbReference>
<evidence type="ECO:0000313" key="14">
    <source>
        <dbReference type="Proteomes" id="UP000070501"/>
    </source>
</evidence>
<dbReference type="SUPFAM" id="SSF52151">
    <property type="entry name" value="FabD/lysophospholipase-like"/>
    <property type="match status" value="1"/>
</dbReference>
<dbReference type="GO" id="GO:0004312">
    <property type="term" value="F:fatty acid synthase activity"/>
    <property type="evidence" value="ECO:0007669"/>
    <property type="project" value="TreeGrafter"/>
</dbReference>